<dbReference type="EMBL" id="JH712354">
    <property type="protein sequence ID" value="EJD74269.1"/>
    <property type="molecule type" value="Genomic_DNA"/>
</dbReference>
<dbReference type="CTD" id="9949219"/>
<sequence length="348" mass="39834">MTKQQLDDETTQNISILPSSSKSNKLKSSKMSRKSSRLSHLLSKISRKDKKTSNNYYIPAEPPFTSTPDMSEEEDAAVEVSYVETESENNGDSENTIPITDSTNAKATPSRMIYVDSAILDDSTTTTTTTTATTASADYSSSLTSRNMNTEEQMIRTDIITCISSDQQVVQPITEIITANDARANSESYLRKIWYIAIITIQLFVVIFILFWSLIALKILYDDFNRIQSKPSMLCDVIKMINEWLSFDLTQTIRCNDNYNNFFQRLYHEAEMVVTLLKGQLRFNLSSLTMGAFIQSQEMIQNMKEIIWTNYLQAYYDIILININDALIFMLKFYENILDYLGLKVNNE</sequence>
<feature type="transmembrane region" description="Helical" evidence="2">
    <location>
        <begin position="193"/>
        <end position="221"/>
    </location>
</feature>
<feature type="compositionally biased region" description="Basic residues" evidence="1">
    <location>
        <begin position="24"/>
        <end position="37"/>
    </location>
</feature>
<proteinExistence type="predicted"/>
<organism evidence="3">
    <name type="scientific">Loa loa</name>
    <name type="common">Eye worm</name>
    <name type="synonym">Filaria loa</name>
    <dbReference type="NCBI Taxonomy" id="7209"/>
    <lineage>
        <taxon>Eukaryota</taxon>
        <taxon>Metazoa</taxon>
        <taxon>Ecdysozoa</taxon>
        <taxon>Nematoda</taxon>
        <taxon>Chromadorea</taxon>
        <taxon>Rhabditida</taxon>
        <taxon>Spirurina</taxon>
        <taxon>Spiruromorpha</taxon>
        <taxon>Filarioidea</taxon>
        <taxon>Onchocercidae</taxon>
        <taxon>Loa</taxon>
    </lineage>
</organism>
<feature type="region of interest" description="Disordered" evidence="1">
    <location>
        <begin position="83"/>
        <end position="103"/>
    </location>
</feature>
<accession>A0A1S0UFA5</accession>
<keyword evidence="2" id="KW-0812">Transmembrane</keyword>
<feature type="region of interest" description="Disordered" evidence="1">
    <location>
        <begin position="1"/>
        <end position="70"/>
    </location>
</feature>
<keyword evidence="2" id="KW-0472">Membrane</keyword>
<name>A0A1S0UFA5_LOALO</name>
<evidence type="ECO:0000313" key="3">
    <source>
        <dbReference type="EMBL" id="EJD74269.1"/>
    </source>
</evidence>
<protein>
    <submittedName>
        <fullName evidence="3">Uncharacterized protein</fullName>
    </submittedName>
</protein>
<feature type="compositionally biased region" description="Low complexity" evidence="1">
    <location>
        <begin position="14"/>
        <end position="23"/>
    </location>
</feature>
<keyword evidence="2" id="KW-1133">Transmembrane helix</keyword>
<evidence type="ECO:0000256" key="2">
    <source>
        <dbReference type="SAM" id="Phobius"/>
    </source>
</evidence>
<feature type="compositionally biased region" description="Polar residues" evidence="1">
    <location>
        <begin position="92"/>
        <end position="103"/>
    </location>
</feature>
<evidence type="ECO:0000256" key="1">
    <source>
        <dbReference type="SAM" id="MobiDB-lite"/>
    </source>
</evidence>
<dbReference type="AlphaFoldDB" id="A0A1S0UFA5"/>
<dbReference type="KEGG" id="loa:LOAG_18395"/>
<gene>
    <name evidence="3" type="ORF">LOAG_18395</name>
</gene>
<dbReference type="OMA" id="MIYVDSA"/>
<dbReference type="GeneID" id="9949219"/>
<dbReference type="OrthoDB" id="5869995at2759"/>
<dbReference type="InParanoid" id="A0A1S0UFA5"/>
<reference evidence="3" key="1">
    <citation type="submission" date="2012-04" db="EMBL/GenBank/DDBJ databases">
        <title>The Genome Sequence of Loa loa.</title>
        <authorList>
            <consortium name="The Broad Institute Genome Sequencing Platform"/>
            <consortium name="Broad Institute Genome Sequencing Center for Infectious Disease"/>
            <person name="Nutman T.B."/>
            <person name="Fink D.L."/>
            <person name="Russ C."/>
            <person name="Young S."/>
            <person name="Zeng Q."/>
            <person name="Gargeya S."/>
            <person name="Alvarado L."/>
            <person name="Berlin A."/>
            <person name="Chapman S.B."/>
            <person name="Chen Z."/>
            <person name="Freedman E."/>
            <person name="Gellesch M."/>
            <person name="Goldberg J."/>
            <person name="Griggs A."/>
            <person name="Gujja S."/>
            <person name="Heilman E.R."/>
            <person name="Heiman D."/>
            <person name="Howarth C."/>
            <person name="Mehta T."/>
            <person name="Neiman D."/>
            <person name="Pearson M."/>
            <person name="Roberts A."/>
            <person name="Saif S."/>
            <person name="Shea T."/>
            <person name="Shenoy N."/>
            <person name="Sisk P."/>
            <person name="Stolte C."/>
            <person name="Sykes S."/>
            <person name="White J."/>
            <person name="Yandava C."/>
            <person name="Haas B."/>
            <person name="Henn M.R."/>
            <person name="Nusbaum C."/>
            <person name="Birren B."/>
        </authorList>
    </citation>
    <scope>NUCLEOTIDE SEQUENCE [LARGE SCALE GENOMIC DNA]</scope>
</reference>
<dbReference type="RefSeq" id="XP_020305199.1">
    <property type="nucleotide sequence ID" value="XM_020451055.1"/>
</dbReference>